<protein>
    <recommendedName>
        <fullName evidence="4">Protein kinase domain-containing protein</fullName>
    </recommendedName>
</protein>
<reference evidence="2" key="1">
    <citation type="submission" date="2020-05" db="EMBL/GenBank/DDBJ databases">
        <title>Mycena genomes resolve the evolution of fungal bioluminescence.</title>
        <authorList>
            <person name="Tsai I.J."/>
        </authorList>
    </citation>
    <scope>NUCLEOTIDE SEQUENCE</scope>
    <source>
        <strain evidence="2">160909Yilan</strain>
    </source>
</reference>
<dbReference type="Proteomes" id="UP000623467">
    <property type="component" value="Unassembled WGS sequence"/>
</dbReference>
<evidence type="ECO:0008006" key="4">
    <source>
        <dbReference type="Google" id="ProtNLM"/>
    </source>
</evidence>
<dbReference type="AlphaFoldDB" id="A0A8H6ZGS9"/>
<sequence length="409" mass="46263">MDDQPNLGADYTRSSTSEAESPLPASGMFSHSQQFSVTGGSFTNVTKNYTAPILPSDFRMIPMGDIDLQHQIRVDDYTGIAYPQRQRACVRRMHSAKARIDGRKSRVTVAMYQGNSAVEEWRQDIAKYMSLRHPNIVQICGAASSNEMHAAIFNDDLIPLRHFLDHYRGSHFTTIYIYACCNQDFTEAFNYLYSAFQRAFYSPDCTSWIRRSTGQLCAELTPARDYLLLDALSSQSPVLSGKYSLDADADIMKFIDSLTLERYHNICGWNLGRFRDFTSSVTTMNLGTVFFCSSNLLEDSVEIAFLPSAEALILHNWETSKGGTGEIMSSGRTRFYSNYVFNNTLCIRFSMHPYTKWVTWLSQANYIFRRLNIMSNKTGLRSAPAFDISLFIPGLEFAEKAVDGSIVTE</sequence>
<dbReference type="EMBL" id="JACAZH010000001">
    <property type="protein sequence ID" value="KAF7377059.1"/>
    <property type="molecule type" value="Genomic_DNA"/>
</dbReference>
<evidence type="ECO:0000313" key="2">
    <source>
        <dbReference type="EMBL" id="KAF7377059.1"/>
    </source>
</evidence>
<accession>A0A8H6ZGS9</accession>
<proteinExistence type="predicted"/>
<keyword evidence="3" id="KW-1185">Reference proteome</keyword>
<dbReference type="OrthoDB" id="3039229at2759"/>
<organism evidence="2 3">
    <name type="scientific">Mycena sanguinolenta</name>
    <dbReference type="NCBI Taxonomy" id="230812"/>
    <lineage>
        <taxon>Eukaryota</taxon>
        <taxon>Fungi</taxon>
        <taxon>Dikarya</taxon>
        <taxon>Basidiomycota</taxon>
        <taxon>Agaricomycotina</taxon>
        <taxon>Agaricomycetes</taxon>
        <taxon>Agaricomycetidae</taxon>
        <taxon>Agaricales</taxon>
        <taxon>Marasmiineae</taxon>
        <taxon>Mycenaceae</taxon>
        <taxon>Mycena</taxon>
    </lineage>
</organism>
<gene>
    <name evidence="2" type="ORF">MSAN_00124000</name>
</gene>
<evidence type="ECO:0000313" key="3">
    <source>
        <dbReference type="Proteomes" id="UP000623467"/>
    </source>
</evidence>
<comment type="caution">
    <text evidence="2">The sequence shown here is derived from an EMBL/GenBank/DDBJ whole genome shotgun (WGS) entry which is preliminary data.</text>
</comment>
<feature type="region of interest" description="Disordered" evidence="1">
    <location>
        <begin position="1"/>
        <end position="30"/>
    </location>
</feature>
<evidence type="ECO:0000256" key="1">
    <source>
        <dbReference type="SAM" id="MobiDB-lite"/>
    </source>
</evidence>
<name>A0A8H6ZGS9_9AGAR</name>